<accession>A0A6C0IX05</accession>
<proteinExistence type="predicted"/>
<protein>
    <submittedName>
        <fullName evidence="1">Uncharacterized protein</fullName>
    </submittedName>
</protein>
<name>A0A6C0IX05_9ZZZZ</name>
<evidence type="ECO:0000313" key="1">
    <source>
        <dbReference type="EMBL" id="QHT97149.1"/>
    </source>
</evidence>
<reference evidence="1" key="1">
    <citation type="journal article" date="2020" name="Nature">
        <title>Giant virus diversity and host interactions through global metagenomics.</title>
        <authorList>
            <person name="Schulz F."/>
            <person name="Roux S."/>
            <person name="Paez-Espino D."/>
            <person name="Jungbluth S."/>
            <person name="Walsh D.A."/>
            <person name="Denef V.J."/>
            <person name="McMahon K.D."/>
            <person name="Konstantinidis K.T."/>
            <person name="Eloe-Fadrosh E.A."/>
            <person name="Kyrpides N.C."/>
            <person name="Woyke T."/>
        </authorList>
    </citation>
    <scope>NUCLEOTIDE SEQUENCE</scope>
    <source>
        <strain evidence="1">GVMAG-M-3300024510-1</strain>
    </source>
</reference>
<organism evidence="1">
    <name type="scientific">viral metagenome</name>
    <dbReference type="NCBI Taxonomy" id="1070528"/>
    <lineage>
        <taxon>unclassified sequences</taxon>
        <taxon>metagenomes</taxon>
        <taxon>organismal metagenomes</taxon>
    </lineage>
</organism>
<dbReference type="AlphaFoldDB" id="A0A6C0IX05"/>
<dbReference type="EMBL" id="MN740272">
    <property type="protein sequence ID" value="QHT97149.1"/>
    <property type="molecule type" value="Genomic_DNA"/>
</dbReference>
<sequence length="438" mass="46422">MSNVINVLPGPSSVGSFPVVYRAQQSQPLEVAAPSGQPLEVTFGSSAVISTRPYDSAALDAFQRSRVSNPVTLFESSMEVDSQTLLWESVVTGSGGSAYNSNQSSVTLTTGAASSSSVRQSYQYVRYQPGKSLMTLFTFVLGARATGVTRRVGYFDSSNGVFLEQTANDIAWVIRSNTTGSPVDTRVVQSQWDVDKLDGTGVSGLTLDETSANIGIVDMEWLGVGRVRAGFVLNGQIYYTHGFENLGVNKVYMSRASLPMRYEIVSGVGASGSSSLVQICSTVISEGGYVPRGMIRAAGTGATHTTVGSVTRLPIVAIRLRSAYLRSMLYPIEAQIANASGSLCHFDLRMRATVTGGAWTQVSEAVEMNITGTGVSGGYVIGETYADNNKRVGDVDISDTTLVNSASISGTAHIIVLTALSLSGNVNISASLQWREIF</sequence>